<comment type="caution">
    <text evidence="1">The sequence shown here is derived from an EMBL/GenBank/DDBJ whole genome shotgun (WGS) entry which is preliminary data.</text>
</comment>
<dbReference type="RefSeq" id="WP_006619863.1">
    <property type="nucleotide sequence ID" value="NZ_BIMW01000073.1"/>
</dbReference>
<dbReference type="EMBL" id="BIMW01000073">
    <property type="protein sequence ID" value="GCE93392.1"/>
    <property type="molecule type" value="Genomic_DNA"/>
</dbReference>
<name>A0A5M3T461_LIMPL</name>
<accession>A0A5M3T461</accession>
<evidence type="ECO:0000313" key="1">
    <source>
        <dbReference type="EMBL" id="GCE93392.1"/>
    </source>
</evidence>
<evidence type="ECO:0008006" key="3">
    <source>
        <dbReference type="Google" id="ProtNLM"/>
    </source>
</evidence>
<reference evidence="1 2" key="1">
    <citation type="journal article" date="2019" name="J Genomics">
        <title>The Draft Genome of a Hydrogen-producing Cyanobacterium, Arthrospira platensis NIES-46.</title>
        <authorList>
            <person name="Suzuki S."/>
            <person name="Yamaguchi H."/>
            <person name="Kawachi M."/>
        </authorList>
    </citation>
    <scope>NUCLEOTIDE SEQUENCE [LARGE SCALE GENOMIC DNA]</scope>
    <source>
        <strain evidence="1 2">NIES-46</strain>
    </source>
</reference>
<gene>
    <name evidence="1" type="ORF">NIES46_14420</name>
</gene>
<organism evidence="1 2">
    <name type="scientific">Limnospira platensis NIES-46</name>
    <dbReference type="NCBI Taxonomy" id="1236695"/>
    <lineage>
        <taxon>Bacteria</taxon>
        <taxon>Bacillati</taxon>
        <taxon>Cyanobacteriota</taxon>
        <taxon>Cyanophyceae</taxon>
        <taxon>Oscillatoriophycideae</taxon>
        <taxon>Oscillatoriales</taxon>
        <taxon>Sirenicapillariaceae</taxon>
        <taxon>Limnospira</taxon>
    </lineage>
</organism>
<sequence length="276" mass="30462">MEHPLLAKFQGALLGAACGSYLSHHPPEPDWVGLIMAFTGSLIEHQGLDLDHWGQIWQKSCQRHPESPPNPDEAALIAFPMALFFHENRSLQQQQLQQLAEIWPDSDRSLEREATMLVMGEIIAQIMATARDNRPIIPTILENLSTNNTTVEQQLSQVQIALAESMTLIETQAHLSSFPHSSLALGLYCFMSTPEQPILTLKRSCQINSTSALTTIISGIFSGAYNTVLGIPVAWRMNLITANPTAEISILNLGETLFKIWSGVDPWVLDGALKKA</sequence>
<protein>
    <recommendedName>
        <fullName evidence="3">ADP-ribosylglycohydrolase family protein</fullName>
    </recommendedName>
</protein>
<dbReference type="GeneID" id="301682322"/>
<dbReference type="SUPFAM" id="SSF101478">
    <property type="entry name" value="ADP-ribosylglycohydrolase"/>
    <property type="match status" value="1"/>
</dbReference>
<dbReference type="InterPro" id="IPR036705">
    <property type="entry name" value="Ribosyl_crysJ1_sf"/>
</dbReference>
<dbReference type="Gene3D" id="1.10.4080.10">
    <property type="entry name" value="ADP-ribosylation/Crystallin J1"/>
    <property type="match status" value="1"/>
</dbReference>
<evidence type="ECO:0000313" key="2">
    <source>
        <dbReference type="Proteomes" id="UP000326169"/>
    </source>
</evidence>
<keyword evidence="2" id="KW-1185">Reference proteome</keyword>
<proteinExistence type="predicted"/>
<dbReference type="Proteomes" id="UP000326169">
    <property type="component" value="Unassembled WGS sequence"/>
</dbReference>